<dbReference type="KEGG" id="blen:NCTC4824_01541"/>
<evidence type="ECO:0000256" key="2">
    <source>
        <dbReference type="ARBA" id="ARBA00005801"/>
    </source>
</evidence>
<dbReference type="GO" id="GO:0005886">
    <property type="term" value="C:plasma membrane"/>
    <property type="evidence" value="ECO:0007669"/>
    <property type="project" value="UniProtKB-SubCell"/>
</dbReference>
<evidence type="ECO:0000313" key="10">
    <source>
        <dbReference type="EMBL" id="SQI55793.1"/>
    </source>
</evidence>
<feature type="transmembrane region" description="Helical" evidence="7">
    <location>
        <begin position="96"/>
        <end position="116"/>
    </location>
</feature>
<keyword evidence="3" id="KW-1003">Cell membrane</keyword>
<keyword evidence="11" id="KW-1185">Reference proteome</keyword>
<comment type="subcellular location">
    <subcellularLocation>
        <location evidence="1">Cell membrane</location>
        <topology evidence="1">Multi-pass membrane protein</topology>
    </subcellularLocation>
</comment>
<dbReference type="PANTHER" id="PTHR30487">
    <property type="entry name" value="TYPE 4 PREPILIN-LIKE PROTEINS LEADER PEPTIDE-PROCESSING ENZYME"/>
    <property type="match status" value="1"/>
</dbReference>
<dbReference type="PANTHER" id="PTHR30487:SF0">
    <property type="entry name" value="PREPILIN LEADER PEPTIDASE_N-METHYLTRANSFERASE-RELATED"/>
    <property type="match status" value="1"/>
</dbReference>
<accession>A0A2X4VYC3</accession>
<dbReference type="EMBL" id="LS483476">
    <property type="protein sequence ID" value="SQI55793.1"/>
    <property type="molecule type" value="Genomic_DNA"/>
</dbReference>
<evidence type="ECO:0000256" key="1">
    <source>
        <dbReference type="ARBA" id="ARBA00004651"/>
    </source>
</evidence>
<evidence type="ECO:0000256" key="7">
    <source>
        <dbReference type="SAM" id="Phobius"/>
    </source>
</evidence>
<proteinExistence type="inferred from homology"/>
<evidence type="ECO:0000256" key="3">
    <source>
        <dbReference type="ARBA" id="ARBA00022475"/>
    </source>
</evidence>
<evidence type="ECO:0000256" key="6">
    <source>
        <dbReference type="ARBA" id="ARBA00023136"/>
    </source>
</evidence>
<feature type="transmembrane region" description="Helical" evidence="7">
    <location>
        <begin position="146"/>
        <end position="163"/>
    </location>
</feature>
<comment type="similarity">
    <text evidence="2">Belongs to the peptidase A24 family.</text>
</comment>
<sequence length="248" mass="27720">MKLIIFLCALLLGSFYKTVGIRVPMKEPILGMRSACSSCKRTLSFWNLIPVISYVIQGGKCRQCKKWISPFTPLTELITACLFVYAYTHIGWSFELFIAWTFISLLVIISVSDITYMLIPDKVLLVFTGIILIERLIQPLTPWWDSYLGAAVIFIILMGITVLSKGGIGGGDIKLYAVLGLALGLKLVLFSFFFANLIGAIIGVLGMAIGVVERKKPIPFGPFIAVGTLFVYFFNNHILAWYYSLFQF</sequence>
<evidence type="ECO:0000259" key="9">
    <source>
        <dbReference type="Pfam" id="PF06750"/>
    </source>
</evidence>
<feature type="domain" description="Prepilin type IV endopeptidase peptidase" evidence="8">
    <location>
        <begin position="101"/>
        <end position="204"/>
    </location>
</feature>
<keyword evidence="5 7" id="KW-1133">Transmembrane helix</keyword>
<evidence type="ECO:0000313" key="11">
    <source>
        <dbReference type="Proteomes" id="UP000249134"/>
    </source>
</evidence>
<dbReference type="Pfam" id="PF01478">
    <property type="entry name" value="Peptidase_A24"/>
    <property type="match status" value="1"/>
</dbReference>
<dbReference type="InterPro" id="IPR050882">
    <property type="entry name" value="Prepilin_peptidase/N-MTase"/>
</dbReference>
<dbReference type="RefSeq" id="WP_066137180.1">
    <property type="nucleotide sequence ID" value="NZ_CBCSGM010000001.1"/>
</dbReference>
<keyword evidence="4 7" id="KW-0812">Transmembrane</keyword>
<feature type="transmembrane region" description="Helical" evidence="7">
    <location>
        <begin position="71"/>
        <end position="90"/>
    </location>
</feature>
<dbReference type="Proteomes" id="UP000249134">
    <property type="component" value="Chromosome 1"/>
</dbReference>
<dbReference type="AlphaFoldDB" id="A0A2X4VYC3"/>
<dbReference type="GO" id="GO:0004190">
    <property type="term" value="F:aspartic-type endopeptidase activity"/>
    <property type="evidence" value="ECO:0007669"/>
    <property type="project" value="UniProtKB-EC"/>
</dbReference>
<dbReference type="EC" id="3.4.23.43" evidence="10"/>
<keyword evidence="10" id="KW-0378">Hydrolase</keyword>
<dbReference type="Gene3D" id="1.20.120.1220">
    <property type="match status" value="1"/>
</dbReference>
<evidence type="ECO:0000259" key="8">
    <source>
        <dbReference type="Pfam" id="PF01478"/>
    </source>
</evidence>
<feature type="transmembrane region" description="Helical" evidence="7">
    <location>
        <begin position="175"/>
        <end position="208"/>
    </location>
</feature>
<feature type="domain" description="Prepilin peptidase A24 N-terminal" evidence="9">
    <location>
        <begin position="8"/>
        <end position="89"/>
    </location>
</feature>
<protein>
    <submittedName>
        <fullName evidence="10">Prepilin peptidase</fullName>
        <ecNumber evidence="10">3.4.23.43</ecNumber>
    </submittedName>
</protein>
<organism evidence="10 11">
    <name type="scientific">Lederbergia lenta</name>
    <name type="common">Bacillus lentus</name>
    <dbReference type="NCBI Taxonomy" id="1467"/>
    <lineage>
        <taxon>Bacteria</taxon>
        <taxon>Bacillati</taxon>
        <taxon>Bacillota</taxon>
        <taxon>Bacilli</taxon>
        <taxon>Bacillales</taxon>
        <taxon>Bacillaceae</taxon>
        <taxon>Lederbergia</taxon>
    </lineage>
</organism>
<evidence type="ECO:0000256" key="4">
    <source>
        <dbReference type="ARBA" id="ARBA00022692"/>
    </source>
</evidence>
<keyword evidence="6 7" id="KW-0472">Membrane</keyword>
<dbReference type="STRING" id="1348624.GCA_001591545_00627"/>
<gene>
    <name evidence="10" type="primary">outO_1</name>
    <name evidence="10" type="ORF">NCTC4824_01541</name>
</gene>
<dbReference type="GO" id="GO:0006465">
    <property type="term" value="P:signal peptide processing"/>
    <property type="evidence" value="ECO:0007669"/>
    <property type="project" value="TreeGrafter"/>
</dbReference>
<dbReference type="InterPro" id="IPR010627">
    <property type="entry name" value="Prepilin_pept_A24_N"/>
</dbReference>
<dbReference type="Pfam" id="PF06750">
    <property type="entry name" value="A24_N_bact"/>
    <property type="match status" value="1"/>
</dbReference>
<reference evidence="10 11" key="1">
    <citation type="submission" date="2018-06" db="EMBL/GenBank/DDBJ databases">
        <authorList>
            <consortium name="Pathogen Informatics"/>
            <person name="Doyle S."/>
        </authorList>
    </citation>
    <scope>NUCLEOTIDE SEQUENCE [LARGE SCALE GENOMIC DNA]</scope>
    <source>
        <strain evidence="10 11">NCTC4824</strain>
    </source>
</reference>
<evidence type="ECO:0000256" key="5">
    <source>
        <dbReference type="ARBA" id="ARBA00022989"/>
    </source>
</evidence>
<name>A0A2X4VYC3_LEDLE</name>
<feature type="transmembrane region" description="Helical" evidence="7">
    <location>
        <begin position="220"/>
        <end position="243"/>
    </location>
</feature>
<dbReference type="InterPro" id="IPR000045">
    <property type="entry name" value="Prepilin_IV_endopep_pep"/>
</dbReference>